<dbReference type="AlphaFoldDB" id="A0A3M7SZT2"/>
<dbReference type="Proteomes" id="UP000276133">
    <property type="component" value="Unassembled WGS sequence"/>
</dbReference>
<reference evidence="1 2" key="1">
    <citation type="journal article" date="2018" name="Sci. Rep.">
        <title>Genomic signatures of local adaptation to the degree of environmental predictability in rotifers.</title>
        <authorList>
            <person name="Franch-Gras L."/>
            <person name="Hahn C."/>
            <person name="Garcia-Roger E.M."/>
            <person name="Carmona M.J."/>
            <person name="Serra M."/>
            <person name="Gomez A."/>
        </authorList>
    </citation>
    <scope>NUCLEOTIDE SEQUENCE [LARGE SCALE GENOMIC DNA]</scope>
    <source>
        <strain evidence="1">HYR1</strain>
    </source>
</reference>
<accession>A0A3M7SZT2</accession>
<gene>
    <name evidence="1" type="ORF">BpHYR1_001712</name>
</gene>
<organism evidence="1 2">
    <name type="scientific">Brachionus plicatilis</name>
    <name type="common">Marine rotifer</name>
    <name type="synonym">Brachionus muelleri</name>
    <dbReference type="NCBI Taxonomy" id="10195"/>
    <lineage>
        <taxon>Eukaryota</taxon>
        <taxon>Metazoa</taxon>
        <taxon>Spiralia</taxon>
        <taxon>Gnathifera</taxon>
        <taxon>Rotifera</taxon>
        <taxon>Eurotatoria</taxon>
        <taxon>Monogononta</taxon>
        <taxon>Pseudotrocha</taxon>
        <taxon>Ploima</taxon>
        <taxon>Brachionidae</taxon>
        <taxon>Brachionus</taxon>
    </lineage>
</organism>
<evidence type="ECO:0000313" key="2">
    <source>
        <dbReference type="Proteomes" id="UP000276133"/>
    </source>
</evidence>
<evidence type="ECO:0000313" key="1">
    <source>
        <dbReference type="EMBL" id="RNA41284.1"/>
    </source>
</evidence>
<dbReference type="EMBL" id="REGN01000526">
    <property type="protein sequence ID" value="RNA41284.1"/>
    <property type="molecule type" value="Genomic_DNA"/>
</dbReference>
<comment type="caution">
    <text evidence="1">The sequence shown here is derived from an EMBL/GenBank/DDBJ whole genome shotgun (WGS) entry which is preliminary data.</text>
</comment>
<proteinExistence type="predicted"/>
<name>A0A3M7SZT2_BRAPC</name>
<sequence length="71" mass="7979">MYSNAVYVVKPSSNNDSCMREMGQYIVKLLEMKNTVESIEKRLYKVEELQTKVAELSGTVSDLSNNNSAAE</sequence>
<keyword evidence="2" id="KW-1185">Reference proteome</keyword>
<protein>
    <submittedName>
        <fullName evidence="1">Uncharacterized protein</fullName>
    </submittedName>
</protein>